<accession>J9FB51</accession>
<evidence type="ECO:0000313" key="1">
    <source>
        <dbReference type="EMBL" id="EJW92121.1"/>
    </source>
</evidence>
<protein>
    <submittedName>
        <fullName evidence="1">Uncharacterized protein</fullName>
    </submittedName>
</protein>
<gene>
    <name evidence="1" type="ORF">EVA_19771</name>
</gene>
<organism evidence="1">
    <name type="scientific">gut metagenome</name>
    <dbReference type="NCBI Taxonomy" id="749906"/>
    <lineage>
        <taxon>unclassified sequences</taxon>
        <taxon>metagenomes</taxon>
        <taxon>organismal metagenomes</taxon>
    </lineage>
</organism>
<name>J9FB51_9ZZZZ</name>
<dbReference type="EMBL" id="AMCI01007744">
    <property type="protein sequence ID" value="EJW92121.1"/>
    <property type="molecule type" value="Genomic_DNA"/>
</dbReference>
<sequence>MCNHKHRLNRWYAQGIEGHNTGRSLKISERFANRIIFTGRR</sequence>
<dbReference type="AlphaFoldDB" id="J9FB51"/>
<proteinExistence type="predicted"/>
<comment type="caution">
    <text evidence="1">The sequence shown here is derived from an EMBL/GenBank/DDBJ whole genome shotgun (WGS) entry which is preliminary data.</text>
</comment>
<reference evidence="1" key="1">
    <citation type="journal article" date="2012" name="PLoS ONE">
        <title>Gene sets for utilization of primary and secondary nutrition supplies in the distal gut of endangered iberian lynx.</title>
        <authorList>
            <person name="Alcaide M."/>
            <person name="Messina E."/>
            <person name="Richter M."/>
            <person name="Bargiela R."/>
            <person name="Peplies J."/>
            <person name="Huws S.A."/>
            <person name="Newbold C.J."/>
            <person name="Golyshin P.N."/>
            <person name="Simon M.A."/>
            <person name="Lopez G."/>
            <person name="Yakimov M.M."/>
            <person name="Ferrer M."/>
        </authorList>
    </citation>
    <scope>NUCLEOTIDE SEQUENCE</scope>
</reference>